<dbReference type="InterPro" id="IPR036554">
    <property type="entry name" value="GHMP_kinase_C_sf"/>
</dbReference>
<dbReference type="EC" id="2.7.1.36" evidence="2"/>
<feature type="domain" description="GHMP kinase C-terminal" evidence="1">
    <location>
        <begin position="13"/>
        <end position="49"/>
    </location>
</feature>
<evidence type="ECO:0000313" key="3">
    <source>
        <dbReference type="Proteomes" id="UP000033423"/>
    </source>
</evidence>
<dbReference type="EMBL" id="LACI01002635">
    <property type="protein sequence ID" value="KJU81583.1"/>
    <property type="molecule type" value="Genomic_DNA"/>
</dbReference>
<organism evidence="2 3">
    <name type="scientific">Candidatus Magnetobacterium bavaricum</name>
    <dbReference type="NCBI Taxonomy" id="29290"/>
    <lineage>
        <taxon>Bacteria</taxon>
        <taxon>Pseudomonadati</taxon>
        <taxon>Nitrospirota</taxon>
        <taxon>Thermodesulfovibrionia</taxon>
        <taxon>Thermodesulfovibrionales</taxon>
        <taxon>Candidatus Magnetobacteriaceae</taxon>
        <taxon>Candidatus Magnetobacterium</taxon>
    </lineage>
</organism>
<sequence length="73" mass="7854">MKNDIQEAIKADYQMIDEICSYLLQHGALAAMLSGSGSAVFGVFDATQKLHAQDAAMHLPVGCQGFLVRTLGR</sequence>
<dbReference type="SUPFAM" id="SSF55060">
    <property type="entry name" value="GHMP Kinase, C-terminal domain"/>
    <property type="match status" value="1"/>
</dbReference>
<dbReference type="Gene3D" id="3.30.70.890">
    <property type="entry name" value="GHMP kinase, C-terminal domain"/>
    <property type="match status" value="1"/>
</dbReference>
<dbReference type="Proteomes" id="UP000033423">
    <property type="component" value="Unassembled WGS sequence"/>
</dbReference>
<dbReference type="InterPro" id="IPR013750">
    <property type="entry name" value="GHMP_kinase_C_dom"/>
</dbReference>
<keyword evidence="2" id="KW-0808">Transferase</keyword>
<evidence type="ECO:0000313" key="2">
    <source>
        <dbReference type="EMBL" id="KJU81583.1"/>
    </source>
</evidence>
<dbReference type="AlphaFoldDB" id="A0A0F3GLK8"/>
<comment type="caution">
    <text evidence="2">The sequence shown here is derived from an EMBL/GenBank/DDBJ whole genome shotgun (WGS) entry which is preliminary data.</text>
</comment>
<accession>A0A0F3GLK8</accession>
<reference evidence="2 3" key="1">
    <citation type="submission" date="2015-02" db="EMBL/GenBank/DDBJ databases">
        <title>Single-cell genomics of uncultivated deep-branching MTB reveals a conserved set of magnetosome genes.</title>
        <authorList>
            <person name="Kolinko S."/>
            <person name="Richter M."/>
            <person name="Glockner F.O."/>
            <person name="Brachmann A."/>
            <person name="Schuler D."/>
        </authorList>
    </citation>
    <scope>NUCLEOTIDE SEQUENCE [LARGE SCALE GENOMIC DNA]</scope>
    <source>
        <strain evidence="2">TM-1</strain>
    </source>
</reference>
<dbReference type="Pfam" id="PF08544">
    <property type="entry name" value="GHMP_kinases_C"/>
    <property type="match status" value="1"/>
</dbReference>
<name>A0A0F3GLK8_9BACT</name>
<dbReference type="GO" id="GO:0004496">
    <property type="term" value="F:mevalonate kinase activity"/>
    <property type="evidence" value="ECO:0007669"/>
    <property type="project" value="UniProtKB-EC"/>
</dbReference>
<protein>
    <submittedName>
        <fullName evidence="2">Protein containing GHMP kinase</fullName>
        <ecNumber evidence="2">2.7.1.36</ecNumber>
    </submittedName>
</protein>
<keyword evidence="2" id="KW-0418">Kinase</keyword>
<keyword evidence="3" id="KW-1185">Reference proteome</keyword>
<gene>
    <name evidence="2" type="ORF">MBAV_006223</name>
</gene>
<evidence type="ECO:0000259" key="1">
    <source>
        <dbReference type="Pfam" id="PF08544"/>
    </source>
</evidence>
<proteinExistence type="predicted"/>